<dbReference type="PROSITE" id="PS50158">
    <property type="entry name" value="ZF_CCHC"/>
    <property type="match status" value="1"/>
</dbReference>
<keyword evidence="5" id="KW-1185">Reference proteome</keyword>
<proteinExistence type="predicted"/>
<keyword evidence="1" id="KW-0479">Metal-binding</keyword>
<name>A0A9D4T8X7_RHISA</name>
<comment type="caution">
    <text evidence="4">The sequence shown here is derived from an EMBL/GenBank/DDBJ whole genome shotgun (WGS) entry which is preliminary data.</text>
</comment>
<sequence length="173" mass="19945">MPFDLASTIREIVREELTRHARLTPHKATPVLHPSHHHVSIAAAGVDDYNYRSGSPLRPQRNNFPVPSYEHRFSYPRQPANTYQDPNEDTFVPPPRQRNGNAFQEHNVYRQSPVCYRCGVAGHIARFCRRQREPTSQYDSPSAFPPAATGHNSAFLRIHSRTNPCFPWDHEKH</sequence>
<evidence type="ECO:0000259" key="3">
    <source>
        <dbReference type="PROSITE" id="PS50158"/>
    </source>
</evidence>
<feature type="domain" description="CCHC-type" evidence="3">
    <location>
        <begin position="115"/>
        <end position="130"/>
    </location>
</feature>
<evidence type="ECO:0000256" key="1">
    <source>
        <dbReference type="PROSITE-ProRule" id="PRU00047"/>
    </source>
</evidence>
<evidence type="ECO:0000313" key="4">
    <source>
        <dbReference type="EMBL" id="KAH7983015.1"/>
    </source>
</evidence>
<dbReference type="InterPro" id="IPR036875">
    <property type="entry name" value="Znf_CCHC_sf"/>
</dbReference>
<protein>
    <recommendedName>
        <fullName evidence="3">CCHC-type domain-containing protein</fullName>
    </recommendedName>
</protein>
<dbReference type="GO" id="GO:0003676">
    <property type="term" value="F:nucleic acid binding"/>
    <property type="evidence" value="ECO:0007669"/>
    <property type="project" value="InterPro"/>
</dbReference>
<dbReference type="Gene3D" id="4.10.60.10">
    <property type="entry name" value="Zinc finger, CCHC-type"/>
    <property type="match status" value="1"/>
</dbReference>
<organism evidence="4 5">
    <name type="scientific">Rhipicephalus sanguineus</name>
    <name type="common">Brown dog tick</name>
    <name type="synonym">Ixodes sanguineus</name>
    <dbReference type="NCBI Taxonomy" id="34632"/>
    <lineage>
        <taxon>Eukaryota</taxon>
        <taxon>Metazoa</taxon>
        <taxon>Ecdysozoa</taxon>
        <taxon>Arthropoda</taxon>
        <taxon>Chelicerata</taxon>
        <taxon>Arachnida</taxon>
        <taxon>Acari</taxon>
        <taxon>Parasitiformes</taxon>
        <taxon>Ixodida</taxon>
        <taxon>Ixodoidea</taxon>
        <taxon>Ixodidae</taxon>
        <taxon>Rhipicephalinae</taxon>
        <taxon>Rhipicephalus</taxon>
        <taxon>Rhipicephalus</taxon>
    </lineage>
</organism>
<feature type="region of interest" description="Disordered" evidence="2">
    <location>
        <begin position="52"/>
        <end position="83"/>
    </location>
</feature>
<reference evidence="4" key="1">
    <citation type="journal article" date="2020" name="Cell">
        <title>Large-Scale Comparative Analyses of Tick Genomes Elucidate Their Genetic Diversity and Vector Capacities.</title>
        <authorList>
            <consortium name="Tick Genome and Microbiome Consortium (TIGMIC)"/>
            <person name="Jia N."/>
            <person name="Wang J."/>
            <person name="Shi W."/>
            <person name="Du L."/>
            <person name="Sun Y."/>
            <person name="Zhan W."/>
            <person name="Jiang J.F."/>
            <person name="Wang Q."/>
            <person name="Zhang B."/>
            <person name="Ji P."/>
            <person name="Bell-Sakyi L."/>
            <person name="Cui X.M."/>
            <person name="Yuan T.T."/>
            <person name="Jiang B.G."/>
            <person name="Yang W.F."/>
            <person name="Lam T.T."/>
            <person name="Chang Q.C."/>
            <person name="Ding S.J."/>
            <person name="Wang X.J."/>
            <person name="Zhu J.G."/>
            <person name="Ruan X.D."/>
            <person name="Zhao L."/>
            <person name="Wei J.T."/>
            <person name="Ye R.Z."/>
            <person name="Que T.C."/>
            <person name="Du C.H."/>
            <person name="Zhou Y.H."/>
            <person name="Cheng J.X."/>
            <person name="Dai P.F."/>
            <person name="Guo W.B."/>
            <person name="Han X.H."/>
            <person name="Huang E.J."/>
            <person name="Li L.F."/>
            <person name="Wei W."/>
            <person name="Gao Y.C."/>
            <person name="Liu J.Z."/>
            <person name="Shao H.Z."/>
            <person name="Wang X."/>
            <person name="Wang C.C."/>
            <person name="Yang T.C."/>
            <person name="Huo Q.B."/>
            <person name="Li W."/>
            <person name="Chen H.Y."/>
            <person name="Chen S.E."/>
            <person name="Zhou L.G."/>
            <person name="Ni X.B."/>
            <person name="Tian J.H."/>
            <person name="Sheng Y."/>
            <person name="Liu T."/>
            <person name="Pan Y.S."/>
            <person name="Xia L.Y."/>
            <person name="Li J."/>
            <person name="Zhao F."/>
            <person name="Cao W.C."/>
        </authorList>
    </citation>
    <scope>NUCLEOTIDE SEQUENCE</scope>
    <source>
        <strain evidence="4">Rsan-2018</strain>
    </source>
</reference>
<dbReference type="AlphaFoldDB" id="A0A9D4T8X7"/>
<reference evidence="4" key="2">
    <citation type="submission" date="2021-09" db="EMBL/GenBank/DDBJ databases">
        <authorList>
            <person name="Jia N."/>
            <person name="Wang J."/>
            <person name="Shi W."/>
            <person name="Du L."/>
            <person name="Sun Y."/>
            <person name="Zhan W."/>
            <person name="Jiang J."/>
            <person name="Wang Q."/>
            <person name="Zhang B."/>
            <person name="Ji P."/>
            <person name="Sakyi L.B."/>
            <person name="Cui X."/>
            <person name="Yuan T."/>
            <person name="Jiang B."/>
            <person name="Yang W."/>
            <person name="Lam T.T.-Y."/>
            <person name="Chang Q."/>
            <person name="Ding S."/>
            <person name="Wang X."/>
            <person name="Zhu J."/>
            <person name="Ruan X."/>
            <person name="Zhao L."/>
            <person name="Wei J."/>
            <person name="Que T."/>
            <person name="Du C."/>
            <person name="Cheng J."/>
            <person name="Dai P."/>
            <person name="Han X."/>
            <person name="Huang E."/>
            <person name="Gao Y."/>
            <person name="Liu J."/>
            <person name="Shao H."/>
            <person name="Ye R."/>
            <person name="Li L."/>
            <person name="Wei W."/>
            <person name="Wang X."/>
            <person name="Wang C."/>
            <person name="Huo Q."/>
            <person name="Li W."/>
            <person name="Guo W."/>
            <person name="Chen H."/>
            <person name="Chen S."/>
            <person name="Zhou L."/>
            <person name="Zhou L."/>
            <person name="Ni X."/>
            <person name="Tian J."/>
            <person name="Zhou Y."/>
            <person name="Sheng Y."/>
            <person name="Liu T."/>
            <person name="Pan Y."/>
            <person name="Xia L."/>
            <person name="Li J."/>
            <person name="Zhao F."/>
            <person name="Cao W."/>
        </authorList>
    </citation>
    <scope>NUCLEOTIDE SEQUENCE</scope>
    <source>
        <strain evidence="4">Rsan-2018</strain>
        <tissue evidence="4">Larvae</tissue>
    </source>
</reference>
<keyword evidence="1" id="KW-0862">Zinc</keyword>
<dbReference type="Pfam" id="PF00098">
    <property type="entry name" value="zf-CCHC"/>
    <property type="match status" value="1"/>
</dbReference>
<evidence type="ECO:0000313" key="5">
    <source>
        <dbReference type="Proteomes" id="UP000821837"/>
    </source>
</evidence>
<dbReference type="Proteomes" id="UP000821837">
    <property type="component" value="Chromosome 1"/>
</dbReference>
<dbReference type="EMBL" id="JABSTV010001245">
    <property type="protein sequence ID" value="KAH7983015.1"/>
    <property type="molecule type" value="Genomic_DNA"/>
</dbReference>
<dbReference type="SMART" id="SM00343">
    <property type="entry name" value="ZnF_C2HC"/>
    <property type="match status" value="1"/>
</dbReference>
<dbReference type="SUPFAM" id="SSF57756">
    <property type="entry name" value="Retrovirus zinc finger-like domains"/>
    <property type="match status" value="1"/>
</dbReference>
<evidence type="ECO:0000256" key="2">
    <source>
        <dbReference type="SAM" id="MobiDB-lite"/>
    </source>
</evidence>
<keyword evidence="1" id="KW-0863">Zinc-finger</keyword>
<dbReference type="GO" id="GO:0008270">
    <property type="term" value="F:zinc ion binding"/>
    <property type="evidence" value="ECO:0007669"/>
    <property type="project" value="UniProtKB-KW"/>
</dbReference>
<dbReference type="InterPro" id="IPR001878">
    <property type="entry name" value="Znf_CCHC"/>
</dbReference>
<accession>A0A9D4T8X7</accession>
<gene>
    <name evidence="4" type="ORF">HPB52_008811</name>
</gene>